<dbReference type="EMBL" id="AWWH01000092">
    <property type="protein sequence ID" value="ETA74347.1"/>
    <property type="molecule type" value="Genomic_DNA"/>
</dbReference>
<dbReference type="InterPro" id="IPR002082">
    <property type="entry name" value="Asp_carbamoyltransf"/>
</dbReference>
<dbReference type="Pfam" id="PF02729">
    <property type="entry name" value="OTCace_N"/>
    <property type="match status" value="1"/>
</dbReference>
<keyword evidence="11" id="KW-1185">Reference proteome</keyword>
<comment type="function">
    <text evidence="5 7">Catalyzes the condensation of carbamoyl phosphate and aspartate to form carbamoyl aspartate and inorganic phosphate, the committed step in the de novo pyrimidine nucleotide biosynthesis pathway.</text>
</comment>
<dbReference type="EC" id="2.1.3.2" evidence="7"/>
<keyword evidence="4 7" id="KW-0665">Pyrimidine biosynthesis</keyword>
<dbReference type="PRINTS" id="PR00100">
    <property type="entry name" value="AOTCASE"/>
</dbReference>
<dbReference type="Proteomes" id="UP000018559">
    <property type="component" value="Unassembled WGS sequence"/>
</dbReference>
<organism evidence="10 11">
    <name type="scientific">Ligilactobacillus equi DPC 6820</name>
    <dbReference type="NCBI Taxonomy" id="1392007"/>
    <lineage>
        <taxon>Bacteria</taxon>
        <taxon>Bacillati</taxon>
        <taxon>Bacillota</taxon>
        <taxon>Bacilli</taxon>
        <taxon>Lactobacillales</taxon>
        <taxon>Lactobacillaceae</taxon>
        <taxon>Ligilactobacillus</taxon>
    </lineage>
</organism>
<comment type="pathway">
    <text evidence="1 7">Pyrimidine metabolism; UMP biosynthesis via de novo pathway; (S)-dihydroorotate from bicarbonate: step 2/3.</text>
</comment>
<dbReference type="NCBIfam" id="TIGR00670">
    <property type="entry name" value="asp_carb_tr"/>
    <property type="match status" value="1"/>
</dbReference>
<evidence type="ECO:0000256" key="4">
    <source>
        <dbReference type="ARBA" id="ARBA00022975"/>
    </source>
</evidence>
<evidence type="ECO:0000256" key="1">
    <source>
        <dbReference type="ARBA" id="ARBA00004852"/>
    </source>
</evidence>
<feature type="binding site" evidence="7">
    <location>
        <position position="269"/>
    </location>
    <ligand>
        <name>carbamoyl phosphate</name>
        <dbReference type="ChEBI" id="CHEBI:58228"/>
    </ligand>
</feature>
<dbReference type="GO" id="GO:0006520">
    <property type="term" value="P:amino acid metabolic process"/>
    <property type="evidence" value="ECO:0007669"/>
    <property type="project" value="InterPro"/>
</dbReference>
<evidence type="ECO:0000313" key="11">
    <source>
        <dbReference type="Proteomes" id="UP000018559"/>
    </source>
</evidence>
<feature type="binding site" evidence="7">
    <location>
        <position position="56"/>
    </location>
    <ligand>
        <name>carbamoyl phosphate</name>
        <dbReference type="ChEBI" id="CHEBI:58228"/>
    </ligand>
</feature>
<feature type="binding site" evidence="7">
    <location>
        <position position="83"/>
    </location>
    <ligand>
        <name>L-aspartate</name>
        <dbReference type="ChEBI" id="CHEBI:29991"/>
    </ligand>
</feature>
<feature type="binding site" evidence="7">
    <location>
        <position position="171"/>
    </location>
    <ligand>
        <name>L-aspartate</name>
        <dbReference type="ChEBI" id="CHEBI:29991"/>
    </ligand>
</feature>
<dbReference type="InterPro" id="IPR006131">
    <property type="entry name" value="Asp_carbamoyltransf_Asp/Orn-bd"/>
</dbReference>
<protein>
    <recommendedName>
        <fullName evidence="7">Aspartate carbamoyltransferase</fullName>
        <ecNumber evidence="7">2.1.3.2</ecNumber>
    </recommendedName>
    <alternativeName>
        <fullName evidence="7">Aspartate transcarbamylase</fullName>
        <shortName evidence="7">ATCase</shortName>
    </alternativeName>
</protein>
<feature type="binding site" evidence="7">
    <location>
        <position position="141"/>
    </location>
    <ligand>
        <name>carbamoyl phosphate</name>
        <dbReference type="ChEBI" id="CHEBI:58228"/>
    </ligand>
</feature>
<reference evidence="10 11" key="1">
    <citation type="journal article" date="2014" name="Genome Announc.">
        <title>The Genome of the Predominant Equine Lactobacillus Species, Lactobacillus equi, Is Reflective of Its Lifestyle Adaptations to an Herbivorous Host.</title>
        <authorList>
            <person name="O'Donnell M.M."/>
            <person name="Harris H.M."/>
            <person name="O'Toole P.W."/>
            <person name="Ross R.P."/>
        </authorList>
    </citation>
    <scope>NUCLEOTIDE SEQUENCE [LARGE SCALE GENOMIC DNA]</scope>
    <source>
        <strain evidence="10 11">DPC 6820</strain>
    </source>
</reference>
<dbReference type="PROSITE" id="PS00097">
    <property type="entry name" value="CARBAMOYLTRANSFERASE"/>
    <property type="match status" value="1"/>
</dbReference>
<dbReference type="GO" id="GO:0044205">
    <property type="term" value="P:'de novo' UMP biosynthetic process"/>
    <property type="evidence" value="ECO:0007669"/>
    <property type="project" value="UniProtKB-UniRule"/>
</dbReference>
<evidence type="ECO:0000256" key="3">
    <source>
        <dbReference type="ARBA" id="ARBA00022679"/>
    </source>
</evidence>
<evidence type="ECO:0000259" key="8">
    <source>
        <dbReference type="Pfam" id="PF00185"/>
    </source>
</evidence>
<dbReference type="UniPathway" id="UPA00070">
    <property type="reaction ID" value="UER00116"/>
</dbReference>
<dbReference type="Pfam" id="PF00185">
    <property type="entry name" value="OTCace"/>
    <property type="match status" value="1"/>
</dbReference>
<name>V7HWV2_9LACO</name>
<comment type="caution">
    <text evidence="10">The sequence shown here is derived from an EMBL/GenBank/DDBJ whole genome shotgun (WGS) entry which is preliminary data.</text>
</comment>
<dbReference type="InterPro" id="IPR006130">
    <property type="entry name" value="Asp/Orn_carbamoylTrfase"/>
</dbReference>
<dbReference type="PRINTS" id="PR00101">
    <property type="entry name" value="ATCASE"/>
</dbReference>
<evidence type="ECO:0000259" key="9">
    <source>
        <dbReference type="Pfam" id="PF02729"/>
    </source>
</evidence>
<evidence type="ECO:0000313" key="10">
    <source>
        <dbReference type="EMBL" id="ETA74347.1"/>
    </source>
</evidence>
<dbReference type="InterPro" id="IPR036901">
    <property type="entry name" value="Asp/Orn_carbamoylTrfase_sf"/>
</dbReference>
<dbReference type="SUPFAM" id="SSF53671">
    <property type="entry name" value="Aspartate/ornithine carbamoyltransferase"/>
    <property type="match status" value="1"/>
</dbReference>
<evidence type="ECO:0000256" key="6">
    <source>
        <dbReference type="ARBA" id="ARBA00048859"/>
    </source>
</evidence>
<keyword evidence="3 7" id="KW-0808">Transferase</keyword>
<dbReference type="PATRIC" id="fig|1392007.3.peg.837"/>
<feature type="binding site" evidence="7">
    <location>
        <position position="138"/>
    </location>
    <ligand>
        <name>carbamoyl phosphate</name>
        <dbReference type="ChEBI" id="CHEBI:58228"/>
    </ligand>
</feature>
<proteinExistence type="inferred from homology"/>
<dbReference type="Gene3D" id="3.40.50.1370">
    <property type="entry name" value="Aspartate/ornithine carbamoyltransferase"/>
    <property type="match status" value="2"/>
</dbReference>
<dbReference type="RefSeq" id="WP_023859409.1">
    <property type="nucleotide sequence ID" value="NZ_AWWH01000092.1"/>
</dbReference>
<dbReference type="GO" id="GO:0006207">
    <property type="term" value="P:'de novo' pyrimidine nucleobase biosynthetic process"/>
    <property type="evidence" value="ECO:0007669"/>
    <property type="project" value="InterPro"/>
</dbReference>
<comment type="catalytic activity">
    <reaction evidence="6 7">
        <text>carbamoyl phosphate + L-aspartate = N-carbamoyl-L-aspartate + phosphate + H(+)</text>
        <dbReference type="Rhea" id="RHEA:20013"/>
        <dbReference type="ChEBI" id="CHEBI:15378"/>
        <dbReference type="ChEBI" id="CHEBI:29991"/>
        <dbReference type="ChEBI" id="CHEBI:32814"/>
        <dbReference type="ChEBI" id="CHEBI:43474"/>
        <dbReference type="ChEBI" id="CHEBI:58228"/>
        <dbReference type="EC" id="2.1.3.2"/>
    </reaction>
</comment>
<dbReference type="PANTHER" id="PTHR45753">
    <property type="entry name" value="ORNITHINE CARBAMOYLTRANSFERASE, MITOCHONDRIAL"/>
    <property type="match status" value="1"/>
</dbReference>
<sequence length="316" mass="35861">MSQVSLQHFVNMEQLSSTDVLTLIKRAQAFKAGAPVPKLSQPVYCANLFFENSTRTHTSFEMAERKLGLTVIPFDTAHSSVSKGETLYDTALTLGAIGVDLTVIRHSQNDYYQDLLDLKPEQHLEMGIINAGDGSGQHPSQSMLDLMTIYHDFGYFRDLKVLIVGDLLNSRVARSNMQMLKKLGAKLYFAGPNYWFDAQEFGQYGQKVEVDQVIDQVDVVMLLRVQHERHEGLEQVQNFDEHEYNYLYGMNQKRYDKLKKTAIILHPGPINRGVEWDGYLVEAAKSRFVTQMENGVFMRMAMLEAVLRGRKLGGLA</sequence>
<dbReference type="GO" id="GO:0016597">
    <property type="term" value="F:amino acid binding"/>
    <property type="evidence" value="ECO:0007669"/>
    <property type="project" value="InterPro"/>
</dbReference>
<dbReference type="GO" id="GO:0004070">
    <property type="term" value="F:aspartate carbamoyltransferase activity"/>
    <property type="evidence" value="ECO:0007669"/>
    <property type="project" value="UniProtKB-UniRule"/>
</dbReference>
<dbReference type="AlphaFoldDB" id="V7HWV2"/>
<dbReference type="HAMAP" id="MF_00001">
    <property type="entry name" value="Asp_carb_tr"/>
    <property type="match status" value="1"/>
</dbReference>
<evidence type="ECO:0000256" key="5">
    <source>
        <dbReference type="ARBA" id="ARBA00043884"/>
    </source>
</evidence>
<gene>
    <name evidence="7" type="primary">pyrB</name>
    <name evidence="10" type="ORF">LEQ_2484c</name>
</gene>
<dbReference type="NCBIfam" id="NF002032">
    <property type="entry name" value="PRK00856.1"/>
    <property type="match status" value="1"/>
</dbReference>
<dbReference type="FunFam" id="3.40.50.1370:FF:000011">
    <property type="entry name" value="Aspartate carbamoyltransferase"/>
    <property type="match status" value="1"/>
</dbReference>
<dbReference type="InterPro" id="IPR006132">
    <property type="entry name" value="Asp/Orn_carbamoyltranf_P-bd"/>
</dbReference>
<feature type="binding site" evidence="7">
    <location>
        <position position="268"/>
    </location>
    <ligand>
        <name>carbamoyl phosphate</name>
        <dbReference type="ChEBI" id="CHEBI:58228"/>
    </ligand>
</feature>
<evidence type="ECO:0000256" key="7">
    <source>
        <dbReference type="HAMAP-Rule" id="MF_00001"/>
    </source>
</evidence>
<feature type="domain" description="Aspartate/ornithine carbamoyltransferase Asp/Orn-binding" evidence="8">
    <location>
        <begin position="158"/>
        <end position="305"/>
    </location>
</feature>
<feature type="binding site" evidence="7">
    <location>
        <position position="105"/>
    </location>
    <ligand>
        <name>carbamoyl phosphate</name>
        <dbReference type="ChEBI" id="CHEBI:58228"/>
    </ligand>
</feature>
<feature type="binding site" evidence="7">
    <location>
        <position position="224"/>
    </location>
    <ligand>
        <name>L-aspartate</name>
        <dbReference type="ChEBI" id="CHEBI:29991"/>
    </ligand>
</feature>
<comment type="subunit">
    <text evidence="7">Heterododecamer (2C3:3R2) of six catalytic PyrB chains organized as two trimers (C3), and six regulatory PyrI chains organized as three dimers (R2).</text>
</comment>
<evidence type="ECO:0000256" key="2">
    <source>
        <dbReference type="ARBA" id="ARBA00008896"/>
    </source>
</evidence>
<feature type="binding site" evidence="7">
    <location>
        <position position="55"/>
    </location>
    <ligand>
        <name>carbamoyl phosphate</name>
        <dbReference type="ChEBI" id="CHEBI:58228"/>
    </ligand>
</feature>
<dbReference type="GO" id="GO:0005829">
    <property type="term" value="C:cytosol"/>
    <property type="evidence" value="ECO:0007669"/>
    <property type="project" value="TreeGrafter"/>
</dbReference>
<feature type="domain" description="Aspartate/ornithine carbamoyltransferase carbamoyl-P binding" evidence="9">
    <location>
        <begin position="7"/>
        <end position="150"/>
    </location>
</feature>
<accession>V7HWV2</accession>
<dbReference type="PANTHER" id="PTHR45753:SF6">
    <property type="entry name" value="ASPARTATE CARBAMOYLTRANSFERASE"/>
    <property type="match status" value="1"/>
</dbReference>
<comment type="similarity">
    <text evidence="2 7">Belongs to the aspartate/ornithine carbamoyltransferase superfamily. ATCase family.</text>
</comment>